<evidence type="ECO:0000256" key="3">
    <source>
        <dbReference type="ARBA" id="ARBA00012438"/>
    </source>
</evidence>
<keyword evidence="13" id="KW-1185">Reference proteome</keyword>
<dbReference type="GO" id="GO:0000155">
    <property type="term" value="F:phosphorelay sensor kinase activity"/>
    <property type="evidence" value="ECO:0007669"/>
    <property type="project" value="InterPro"/>
</dbReference>
<dbReference type="Gene3D" id="6.10.340.10">
    <property type="match status" value="1"/>
</dbReference>
<dbReference type="InterPro" id="IPR003660">
    <property type="entry name" value="HAMP_dom"/>
</dbReference>
<feature type="domain" description="HAMP" evidence="11">
    <location>
        <begin position="92"/>
        <end position="144"/>
    </location>
</feature>
<dbReference type="Pfam" id="PF00672">
    <property type="entry name" value="HAMP"/>
    <property type="match status" value="1"/>
</dbReference>
<comment type="catalytic activity">
    <reaction evidence="1">
        <text>ATP + protein L-histidine = ADP + protein N-phospho-L-histidine.</text>
        <dbReference type="EC" id="2.7.13.3"/>
    </reaction>
</comment>
<dbReference type="SUPFAM" id="SSF47384">
    <property type="entry name" value="Homodimeric domain of signal transducing histidine kinase"/>
    <property type="match status" value="1"/>
</dbReference>
<evidence type="ECO:0000256" key="6">
    <source>
        <dbReference type="ARBA" id="ARBA00022777"/>
    </source>
</evidence>
<evidence type="ECO:0000256" key="4">
    <source>
        <dbReference type="ARBA" id="ARBA00022553"/>
    </source>
</evidence>
<dbReference type="Pfam" id="PF00512">
    <property type="entry name" value="HisKA"/>
    <property type="match status" value="1"/>
</dbReference>
<dbReference type="InterPro" id="IPR036890">
    <property type="entry name" value="HATPase_C_sf"/>
</dbReference>
<dbReference type="PROSITE" id="PS50109">
    <property type="entry name" value="HIS_KIN"/>
    <property type="match status" value="1"/>
</dbReference>
<accession>A0A7S8IE06</accession>
<dbReference type="PANTHER" id="PTHR43047">
    <property type="entry name" value="TWO-COMPONENT HISTIDINE PROTEIN KINASE"/>
    <property type="match status" value="1"/>
</dbReference>
<dbReference type="PANTHER" id="PTHR43047:SF72">
    <property type="entry name" value="OSMOSENSING HISTIDINE PROTEIN KINASE SLN1"/>
    <property type="match status" value="1"/>
</dbReference>
<feature type="domain" description="Histidine kinase" evidence="10">
    <location>
        <begin position="152"/>
        <end position="367"/>
    </location>
</feature>
<dbReference type="PROSITE" id="PS50885">
    <property type="entry name" value="HAMP"/>
    <property type="match status" value="1"/>
</dbReference>
<dbReference type="KEGG" id="pmet:G4Y79_01940"/>
<protein>
    <recommendedName>
        <fullName evidence="3">histidine kinase</fullName>
        <ecNumber evidence="3">2.7.13.3</ecNumber>
    </recommendedName>
</protein>
<dbReference type="GO" id="GO:0009927">
    <property type="term" value="F:histidine phosphotransfer kinase activity"/>
    <property type="evidence" value="ECO:0007669"/>
    <property type="project" value="TreeGrafter"/>
</dbReference>
<dbReference type="EMBL" id="CP062983">
    <property type="protein sequence ID" value="QPC83160.1"/>
    <property type="molecule type" value="Genomic_DNA"/>
</dbReference>
<proteinExistence type="predicted"/>
<dbReference type="Proteomes" id="UP000594468">
    <property type="component" value="Chromosome"/>
</dbReference>
<evidence type="ECO:0000259" key="11">
    <source>
        <dbReference type="PROSITE" id="PS50885"/>
    </source>
</evidence>
<gene>
    <name evidence="12" type="ORF">G4Y79_01940</name>
</gene>
<keyword evidence="9" id="KW-0812">Transmembrane</keyword>
<dbReference type="InterPro" id="IPR003594">
    <property type="entry name" value="HATPase_dom"/>
</dbReference>
<evidence type="ECO:0000256" key="7">
    <source>
        <dbReference type="ARBA" id="ARBA00023012"/>
    </source>
</evidence>
<evidence type="ECO:0000313" key="13">
    <source>
        <dbReference type="Proteomes" id="UP000594468"/>
    </source>
</evidence>
<dbReference type="AlphaFoldDB" id="A0A7S8IE06"/>
<dbReference type="CDD" id="cd06225">
    <property type="entry name" value="HAMP"/>
    <property type="match status" value="1"/>
</dbReference>
<evidence type="ECO:0000256" key="2">
    <source>
        <dbReference type="ARBA" id="ARBA00004370"/>
    </source>
</evidence>
<evidence type="ECO:0000256" key="9">
    <source>
        <dbReference type="SAM" id="Phobius"/>
    </source>
</evidence>
<dbReference type="CDD" id="cd00082">
    <property type="entry name" value="HisKA"/>
    <property type="match status" value="1"/>
</dbReference>
<dbReference type="SMART" id="SM00304">
    <property type="entry name" value="HAMP"/>
    <property type="match status" value="2"/>
</dbReference>
<keyword evidence="6 12" id="KW-0418">Kinase</keyword>
<reference evidence="12 13" key="1">
    <citation type="submission" date="2020-02" db="EMBL/GenBank/DDBJ databases">
        <authorList>
            <person name="Zheng R.K."/>
            <person name="Sun C.M."/>
        </authorList>
    </citation>
    <scope>NUCLEOTIDE SEQUENCE [LARGE SCALE GENOMIC DNA]</scope>
    <source>
        <strain evidence="13">rifampicinis</strain>
    </source>
</reference>
<dbReference type="PRINTS" id="PR00344">
    <property type="entry name" value="BCTRLSENSOR"/>
</dbReference>
<keyword evidence="9" id="KW-1133">Transmembrane helix</keyword>
<evidence type="ECO:0000313" key="12">
    <source>
        <dbReference type="EMBL" id="QPC83160.1"/>
    </source>
</evidence>
<dbReference type="FunFam" id="1.10.287.130:FF:000001">
    <property type="entry name" value="Two-component sensor histidine kinase"/>
    <property type="match status" value="1"/>
</dbReference>
<dbReference type="SUPFAM" id="SSF158472">
    <property type="entry name" value="HAMP domain-like"/>
    <property type="match status" value="1"/>
</dbReference>
<dbReference type="RefSeq" id="WP_195171229.1">
    <property type="nucleotide sequence ID" value="NZ_CP062983.1"/>
</dbReference>
<dbReference type="InterPro" id="IPR005467">
    <property type="entry name" value="His_kinase_dom"/>
</dbReference>
<dbReference type="InterPro" id="IPR003661">
    <property type="entry name" value="HisK_dim/P_dom"/>
</dbReference>
<dbReference type="SMART" id="SM00388">
    <property type="entry name" value="HisKA"/>
    <property type="match status" value="1"/>
</dbReference>
<dbReference type="InterPro" id="IPR004358">
    <property type="entry name" value="Sig_transdc_His_kin-like_C"/>
</dbReference>
<dbReference type="Gene3D" id="1.10.287.130">
    <property type="match status" value="1"/>
</dbReference>
<feature type="transmembrane region" description="Helical" evidence="9">
    <location>
        <begin position="71"/>
        <end position="90"/>
    </location>
</feature>
<dbReference type="Gene3D" id="3.30.565.10">
    <property type="entry name" value="Histidine kinase-like ATPase, C-terminal domain"/>
    <property type="match status" value="1"/>
</dbReference>
<keyword evidence="7" id="KW-0902">Two-component regulatory system</keyword>
<evidence type="ECO:0000256" key="5">
    <source>
        <dbReference type="ARBA" id="ARBA00022679"/>
    </source>
</evidence>
<dbReference type="FunFam" id="3.30.565.10:FF:000006">
    <property type="entry name" value="Sensor histidine kinase WalK"/>
    <property type="match status" value="1"/>
</dbReference>
<name>A0A7S8IE06_9CHLR</name>
<evidence type="ECO:0000256" key="1">
    <source>
        <dbReference type="ARBA" id="ARBA00000085"/>
    </source>
</evidence>
<dbReference type="SUPFAM" id="SSF55874">
    <property type="entry name" value="ATPase domain of HSP90 chaperone/DNA topoisomerase II/histidine kinase"/>
    <property type="match status" value="1"/>
</dbReference>
<dbReference type="EC" id="2.7.13.3" evidence="3"/>
<keyword evidence="5" id="KW-0808">Transferase</keyword>
<dbReference type="Pfam" id="PF02518">
    <property type="entry name" value="HATPase_c"/>
    <property type="match status" value="1"/>
</dbReference>
<evidence type="ECO:0000259" key="10">
    <source>
        <dbReference type="PROSITE" id="PS50109"/>
    </source>
</evidence>
<organism evidence="12 13">
    <name type="scientific">Phototrophicus methaneseepsis</name>
    <dbReference type="NCBI Taxonomy" id="2710758"/>
    <lineage>
        <taxon>Bacteria</taxon>
        <taxon>Bacillati</taxon>
        <taxon>Chloroflexota</taxon>
        <taxon>Candidatus Thermofontia</taxon>
        <taxon>Phototrophicales</taxon>
        <taxon>Phototrophicaceae</taxon>
        <taxon>Phototrophicus</taxon>
    </lineage>
</organism>
<sequence>MKLSYKLFLSYVFVVLVALLVLAIATAFVAPANFAQQMTHMQGNGAGMMGQHIVELEAELQVGFQDAVNNALILAGIAAILTAMGVSWFVSQRIINPIRSLVVLSQRIANGHYEQRLQLDTRDELGELVDSFNRMTQSLANTEAMRVQLLGDVSHELKTPLASIKGYMEALQDGVLPVTPETFQLIHQEADRLQRLVDDLQQLSRTEAGQVSMNIQTHKPDEIVQAVIERMRPQFHEKGIQLHVDVPQTLPEVRADRDRTAQVLTNLIGNALQYTASGGEVRVTALSEHGFVRFSVTDTGCGLAATDLDRVFQRFYRVDKSRSRASGGSGIGLTLAKHLIEAQGGDISVTSAGLGKGSQFTFTLPTV</sequence>
<dbReference type="SMART" id="SM00387">
    <property type="entry name" value="HATPase_c"/>
    <property type="match status" value="1"/>
</dbReference>
<keyword evidence="4" id="KW-0597">Phosphoprotein</keyword>
<comment type="subcellular location">
    <subcellularLocation>
        <location evidence="2">Membrane</location>
    </subcellularLocation>
</comment>
<dbReference type="InterPro" id="IPR036097">
    <property type="entry name" value="HisK_dim/P_sf"/>
</dbReference>
<keyword evidence="8 9" id="KW-0472">Membrane</keyword>
<dbReference type="GO" id="GO:0005886">
    <property type="term" value="C:plasma membrane"/>
    <property type="evidence" value="ECO:0007669"/>
    <property type="project" value="TreeGrafter"/>
</dbReference>
<evidence type="ECO:0000256" key="8">
    <source>
        <dbReference type="ARBA" id="ARBA00023136"/>
    </source>
</evidence>